<dbReference type="SMART" id="SM01130">
    <property type="entry name" value="DHDPS"/>
    <property type="match status" value="1"/>
</dbReference>
<dbReference type="NCBIfam" id="NF002958">
    <property type="entry name" value="PRK03620.1"/>
    <property type="match status" value="1"/>
</dbReference>
<dbReference type="Proteomes" id="UP000187012">
    <property type="component" value="Unassembled WGS sequence"/>
</dbReference>
<evidence type="ECO:0000256" key="5">
    <source>
        <dbReference type="HAMAP-Rule" id="MF_00694"/>
    </source>
</evidence>
<dbReference type="GO" id="GO:0042838">
    <property type="term" value="P:D-glucarate catabolic process"/>
    <property type="evidence" value="ECO:0007669"/>
    <property type="project" value="UniProtKB-UniRule"/>
</dbReference>
<dbReference type="PANTHER" id="PTHR12128:SF19">
    <property type="entry name" value="5-DEHYDRO-4-DEOXYGLUCARATE DEHYDRATASE 2-RELATED"/>
    <property type="match status" value="1"/>
</dbReference>
<comment type="pathway">
    <text evidence="2 5">Carbohydrate acid metabolism; D-glucarate degradation; 2,5-dioxopentanoate from D-glucarate: step 2/2.</text>
</comment>
<dbReference type="CDD" id="cd00951">
    <property type="entry name" value="KDGDH"/>
    <property type="match status" value="1"/>
</dbReference>
<dbReference type="AlphaFoldDB" id="A0A1N7SKA0"/>
<evidence type="ECO:0000313" key="7">
    <source>
        <dbReference type="Proteomes" id="UP000187012"/>
    </source>
</evidence>
<protein>
    <recommendedName>
        <fullName evidence="5">Probable 5-dehydro-4-deoxyglucarate dehydratase</fullName>
        <ecNumber evidence="5">4.2.1.41</ecNumber>
    </recommendedName>
    <alternativeName>
        <fullName evidence="5">5-keto-4-deoxy-glucarate dehydratase</fullName>
        <shortName evidence="5">KDGDH</shortName>
    </alternativeName>
</protein>
<keyword evidence="7" id="KW-1185">Reference proteome</keyword>
<evidence type="ECO:0000256" key="1">
    <source>
        <dbReference type="ARBA" id="ARBA00001446"/>
    </source>
</evidence>
<dbReference type="GO" id="GO:0047448">
    <property type="term" value="F:5-dehydro-4-deoxyglucarate dehydratase activity"/>
    <property type="evidence" value="ECO:0007669"/>
    <property type="project" value="UniProtKB-UniRule"/>
</dbReference>
<sequence>MKDCTDVPYLPYDVHYAAKTPLSSPNCCCTMTYKKSQFSLNFHLTSIIEPHRRLDILTMTTPQELKQIVSEGLLSFPVTDFDANGDFRANTYAERLEWLAPYGASALFVAGGTGEFFSLTHDDYSKVVRTATEVCKGKVPILAGAGGPTRVAIAYAKEAERHGANGILLMPHYLTEACQEGIAAHAEEVCKAVPNMGVIIYNRANSKLNADMLEGLAQRCPNLIGFKDGVGEIENMVTIRRRLGERFSYLGGLPTAEVYAAAYKALGVPVYSSAVFNFIPKTAMQFYRAIAADDHATVGKLIDEFFLPYLKIRNRRAGYAVSIVKAGAKLVGRDAGPVRAPLTDLTEEELAQLDALIRKLGPQ</sequence>
<organism evidence="6 7">
    <name type="scientific">Paraburkholderia ribeironis</name>
    <dbReference type="NCBI Taxonomy" id="1247936"/>
    <lineage>
        <taxon>Bacteria</taxon>
        <taxon>Pseudomonadati</taxon>
        <taxon>Pseudomonadota</taxon>
        <taxon>Betaproteobacteria</taxon>
        <taxon>Burkholderiales</taxon>
        <taxon>Burkholderiaceae</taxon>
        <taxon>Paraburkholderia</taxon>
    </lineage>
</organism>
<comment type="similarity">
    <text evidence="3 5">Belongs to the DapA family.</text>
</comment>
<accession>A0A1N7SKA0</accession>
<evidence type="ECO:0000256" key="2">
    <source>
        <dbReference type="ARBA" id="ARBA00004983"/>
    </source>
</evidence>
<dbReference type="EMBL" id="CYGX02000083">
    <property type="protein sequence ID" value="SIT47827.1"/>
    <property type="molecule type" value="Genomic_DNA"/>
</dbReference>
<dbReference type="InterPro" id="IPR017655">
    <property type="entry name" value="Dehydro-deoxyglucarate_dehyd"/>
</dbReference>
<name>A0A1N7SKA0_9BURK</name>
<dbReference type="STRING" id="1247936.BN2475_830003"/>
<dbReference type="UniPathway" id="UPA00564">
    <property type="reaction ID" value="UER00628"/>
</dbReference>
<dbReference type="EC" id="4.2.1.41" evidence="5"/>
<dbReference type="Pfam" id="PF00701">
    <property type="entry name" value="DHDPS"/>
    <property type="match status" value="1"/>
</dbReference>
<evidence type="ECO:0000256" key="4">
    <source>
        <dbReference type="ARBA" id="ARBA00023239"/>
    </source>
</evidence>
<evidence type="ECO:0000256" key="3">
    <source>
        <dbReference type="ARBA" id="ARBA00007592"/>
    </source>
</evidence>
<dbReference type="Gene3D" id="3.20.20.70">
    <property type="entry name" value="Aldolase class I"/>
    <property type="match status" value="1"/>
</dbReference>
<keyword evidence="4 5" id="KW-0456">Lyase</keyword>
<evidence type="ECO:0000313" key="6">
    <source>
        <dbReference type="EMBL" id="SIT47827.1"/>
    </source>
</evidence>
<dbReference type="PANTHER" id="PTHR12128">
    <property type="entry name" value="DIHYDRODIPICOLINATE SYNTHASE"/>
    <property type="match status" value="1"/>
</dbReference>
<comment type="catalytic activity">
    <reaction evidence="1 5">
        <text>5-dehydro-4-deoxy-D-glucarate + H(+) = 2,5-dioxopentanoate + CO2 + H2O</text>
        <dbReference type="Rhea" id="RHEA:24608"/>
        <dbReference type="ChEBI" id="CHEBI:15377"/>
        <dbReference type="ChEBI" id="CHEBI:15378"/>
        <dbReference type="ChEBI" id="CHEBI:16526"/>
        <dbReference type="ChEBI" id="CHEBI:42819"/>
        <dbReference type="ChEBI" id="CHEBI:58136"/>
        <dbReference type="EC" id="4.2.1.41"/>
    </reaction>
</comment>
<dbReference type="SUPFAM" id="SSF51569">
    <property type="entry name" value="Aldolase"/>
    <property type="match status" value="1"/>
</dbReference>
<dbReference type="GO" id="GO:0008840">
    <property type="term" value="F:4-hydroxy-tetrahydrodipicolinate synthase activity"/>
    <property type="evidence" value="ECO:0007669"/>
    <property type="project" value="TreeGrafter"/>
</dbReference>
<dbReference type="InterPro" id="IPR002220">
    <property type="entry name" value="DapA-like"/>
</dbReference>
<dbReference type="HAMAP" id="MF_00694">
    <property type="entry name" value="KDGDH"/>
    <property type="match status" value="1"/>
</dbReference>
<proteinExistence type="inferred from homology"/>
<gene>
    <name evidence="6" type="ORF">BN2475_830003</name>
</gene>
<dbReference type="InterPro" id="IPR013785">
    <property type="entry name" value="Aldolase_TIM"/>
</dbReference>
<dbReference type="NCBIfam" id="TIGR03249">
    <property type="entry name" value="KdgD"/>
    <property type="match status" value="1"/>
</dbReference>
<reference evidence="6 7" key="1">
    <citation type="submission" date="2016-12" db="EMBL/GenBank/DDBJ databases">
        <authorList>
            <person name="Song W.-J."/>
            <person name="Kurnit D.M."/>
        </authorList>
    </citation>
    <scope>NUCLEOTIDE SEQUENCE [LARGE SCALE GENOMIC DNA]</scope>
    <source>
        <strain evidence="6 7">STM7296</strain>
    </source>
</reference>